<name>A0ABT2ZNJ0_9RHOB</name>
<evidence type="ECO:0000313" key="1">
    <source>
        <dbReference type="EMBL" id="MCV2872311.1"/>
    </source>
</evidence>
<dbReference type="RefSeq" id="WP_263739496.1">
    <property type="nucleotide sequence ID" value="NZ_JAOWKZ010000002.1"/>
</dbReference>
<accession>A0ABT2ZNJ0</accession>
<keyword evidence="2" id="KW-1185">Reference proteome</keyword>
<proteinExistence type="predicted"/>
<sequence>MHNLAAITPLGGANAREDRIGGITIAENPGRAMASLTTRLGRDADVAKAAKKLFGFALPEPGRMESKGDWAAFWTGPGQWMVTAPFEGHEDIAPIVKAGLGDAASITEQTDGWAQFDVGGSGVVDMLERLCPVPSRRMKAGDATRTSIEHLGCFVLCRTTGEAFTVICPRSSAASMHHALSIAARSIV</sequence>
<dbReference type="SUPFAM" id="SSF103025">
    <property type="entry name" value="Folate-binding domain"/>
    <property type="match status" value="1"/>
</dbReference>
<dbReference type="Gene3D" id="3.30.1360.120">
    <property type="entry name" value="Probable tRNA modification gtpase trme, domain 1"/>
    <property type="match status" value="1"/>
</dbReference>
<dbReference type="EMBL" id="JAOWKZ010000002">
    <property type="protein sequence ID" value="MCV2872311.1"/>
    <property type="molecule type" value="Genomic_DNA"/>
</dbReference>
<comment type="caution">
    <text evidence="1">The sequence shown here is derived from an EMBL/GenBank/DDBJ whole genome shotgun (WGS) entry which is preliminary data.</text>
</comment>
<dbReference type="InterPro" id="IPR027266">
    <property type="entry name" value="TrmE/GcvT-like"/>
</dbReference>
<protein>
    <submittedName>
        <fullName evidence="1">Sarcosine oxidase, gamma subunit</fullName>
    </submittedName>
</protein>
<dbReference type="Gene3D" id="3.30.70.1520">
    <property type="entry name" value="Heterotetrameric sarcosine oxidase"/>
    <property type="match status" value="1"/>
</dbReference>
<organism evidence="1 2">
    <name type="scientific">Albidovulum litorale</name>
    <dbReference type="NCBI Taxonomy" id="2984134"/>
    <lineage>
        <taxon>Bacteria</taxon>
        <taxon>Pseudomonadati</taxon>
        <taxon>Pseudomonadota</taxon>
        <taxon>Alphaproteobacteria</taxon>
        <taxon>Rhodobacterales</taxon>
        <taxon>Paracoccaceae</taxon>
        <taxon>Albidovulum</taxon>
    </lineage>
</organism>
<gene>
    <name evidence="1" type="ORF">OEZ71_08390</name>
</gene>
<evidence type="ECO:0000313" key="2">
    <source>
        <dbReference type="Proteomes" id="UP001652564"/>
    </source>
</evidence>
<dbReference type="Proteomes" id="UP001652564">
    <property type="component" value="Unassembled WGS sequence"/>
</dbReference>
<reference evidence="1 2" key="1">
    <citation type="submission" date="2022-10" db="EMBL/GenBank/DDBJ databases">
        <title>Defluviimonas sp. nov., isolated from ocean surface sediments.</title>
        <authorList>
            <person name="He W."/>
            <person name="Wang L."/>
            <person name="Zhang D.-F."/>
        </authorList>
    </citation>
    <scope>NUCLEOTIDE SEQUENCE [LARGE SCALE GENOMIC DNA]</scope>
    <source>
        <strain evidence="1 2">WL0050</strain>
    </source>
</reference>